<accession>A0A822XFJ8</accession>
<sequence>MSERERERGRGPMSLGGAILIAVVGLWGLFLRPLLMRYASEMAEVMGYAMHRLVRGRPSFALSTYLPYSASFLYNY</sequence>
<dbReference type="EMBL" id="DUZY01000107">
    <property type="protein sequence ID" value="DAD49403.1"/>
    <property type="molecule type" value="Genomic_DNA"/>
</dbReference>
<reference evidence="3 5" key="1">
    <citation type="journal article" date="2020" name="Mol. Biol. Evol.">
        <title>Distinct Expression and Methylation Patterns for Genes with Different Fates following a Single Whole-Genome Duplication in Flowering Plants.</title>
        <authorList>
            <person name="Shi T."/>
            <person name="Rahmani R.S."/>
            <person name="Gugger P.F."/>
            <person name="Wang M."/>
            <person name="Li H."/>
            <person name="Zhang Y."/>
            <person name="Li Z."/>
            <person name="Wang Q."/>
            <person name="Van de Peer Y."/>
            <person name="Marchal K."/>
            <person name="Chen J."/>
        </authorList>
    </citation>
    <scope>NUCLEOTIDE SEQUENCE [LARGE SCALE GENOMIC DNA]</scope>
    <source>
        <tissue evidence="3">Leaf</tissue>
    </source>
</reference>
<gene>
    <name evidence="4" type="ORF">HUJ06_000165</name>
    <name evidence="2" type="ORF">HUJ06_019251</name>
    <name evidence="3" type="ORF">HUJ06_019252</name>
</gene>
<proteinExistence type="predicted"/>
<evidence type="ECO:0000313" key="5">
    <source>
        <dbReference type="Proteomes" id="UP000607653"/>
    </source>
</evidence>
<dbReference type="EMBL" id="DUZY01000001">
    <property type="protein sequence ID" value="DAD17789.1"/>
    <property type="molecule type" value="Genomic_DNA"/>
</dbReference>
<evidence type="ECO:0000313" key="4">
    <source>
        <dbReference type="EMBL" id="DAD49403.1"/>
    </source>
</evidence>
<keyword evidence="5" id="KW-1185">Reference proteome</keyword>
<name>A0A822XFJ8_NELNU</name>
<keyword evidence="1" id="KW-0812">Transmembrane</keyword>
<keyword evidence="1" id="KW-1133">Transmembrane helix</keyword>
<dbReference type="EMBL" id="DUZY01000001">
    <property type="protein sequence ID" value="DAD17788.1"/>
    <property type="molecule type" value="Genomic_DNA"/>
</dbReference>
<dbReference type="Proteomes" id="UP000607653">
    <property type="component" value="Unassembled WGS sequence"/>
</dbReference>
<evidence type="ECO:0000256" key="1">
    <source>
        <dbReference type="SAM" id="Phobius"/>
    </source>
</evidence>
<evidence type="ECO:0000313" key="3">
    <source>
        <dbReference type="EMBL" id="DAD17789.1"/>
    </source>
</evidence>
<evidence type="ECO:0000313" key="2">
    <source>
        <dbReference type="EMBL" id="DAD17788.1"/>
    </source>
</evidence>
<dbReference type="AlphaFoldDB" id="A0A822XFJ8"/>
<comment type="caution">
    <text evidence="3">The sequence shown here is derived from an EMBL/GenBank/DDBJ whole genome shotgun (WGS) entry which is preliminary data.</text>
</comment>
<protein>
    <submittedName>
        <fullName evidence="3">Uncharacterized protein</fullName>
    </submittedName>
</protein>
<feature type="transmembrane region" description="Helical" evidence="1">
    <location>
        <begin position="12"/>
        <end position="30"/>
    </location>
</feature>
<keyword evidence="1" id="KW-0472">Membrane</keyword>
<organism evidence="3 5">
    <name type="scientific">Nelumbo nucifera</name>
    <name type="common">Sacred lotus</name>
    <dbReference type="NCBI Taxonomy" id="4432"/>
    <lineage>
        <taxon>Eukaryota</taxon>
        <taxon>Viridiplantae</taxon>
        <taxon>Streptophyta</taxon>
        <taxon>Embryophyta</taxon>
        <taxon>Tracheophyta</taxon>
        <taxon>Spermatophyta</taxon>
        <taxon>Magnoliopsida</taxon>
        <taxon>Proteales</taxon>
        <taxon>Nelumbonaceae</taxon>
        <taxon>Nelumbo</taxon>
    </lineage>
</organism>